<organism evidence="1 2">
    <name type="scientific">Vermiconidia calcicola</name>
    <dbReference type="NCBI Taxonomy" id="1690605"/>
    <lineage>
        <taxon>Eukaryota</taxon>
        <taxon>Fungi</taxon>
        <taxon>Dikarya</taxon>
        <taxon>Ascomycota</taxon>
        <taxon>Pezizomycotina</taxon>
        <taxon>Dothideomycetes</taxon>
        <taxon>Dothideomycetidae</taxon>
        <taxon>Mycosphaerellales</taxon>
        <taxon>Extremaceae</taxon>
        <taxon>Vermiconidia</taxon>
    </lineage>
</organism>
<sequence>MPPLTMFDSGMDSLAPPAFFYLPNPSVVICARHLIRAANLAAEQIFERSDWAGDTASGNLPLAKLHIQLEINCGGWKGIMERAAEHKANSQNVSETGLAELPPHEETAFRLRRQNGNIVANLSVSAWDHAGETFYTICFYRRRRHQYPPADFPAEEPSTPSPIRIEDDPDFVFDSKRAKELAHLKSALHECGPRYGVLLSGDGRNCYLNSVASDLVDGTRFCNLQWLQDSYPLWDADFTHLIPREEWPQAAAKLQSADIPEKHYGFIMNGKRIILALESRCLLDPVTGIFIGSFCFANGDGTRDWFSKQWREYTGLTLADCIGDGWMKAIHPDDLPRYNERRLQGLKDEMLYEDEVRCRRSPIKCAQGKVLRWYGTNTDVHDSVVARLKARRERAQMVKVWAVSKGTRQFTVVEGNSFYTNASRRKLEPWLVHDKAHWNDALASFDLSQDHLRTMQELVDKVMDARTPAGEAEVEIDDR</sequence>
<dbReference type="Proteomes" id="UP001281147">
    <property type="component" value="Unassembled WGS sequence"/>
</dbReference>
<proteinExistence type="predicted"/>
<evidence type="ECO:0000313" key="1">
    <source>
        <dbReference type="EMBL" id="KAK3703301.1"/>
    </source>
</evidence>
<evidence type="ECO:0000313" key="2">
    <source>
        <dbReference type="Proteomes" id="UP001281147"/>
    </source>
</evidence>
<dbReference type="EMBL" id="JAUTXU010000153">
    <property type="protein sequence ID" value="KAK3703301.1"/>
    <property type="molecule type" value="Genomic_DNA"/>
</dbReference>
<gene>
    <name evidence="1" type="ORF">LTR37_014513</name>
</gene>
<protein>
    <submittedName>
        <fullName evidence="1">Uncharacterized protein</fullName>
    </submittedName>
</protein>
<comment type="caution">
    <text evidence="1">The sequence shown here is derived from an EMBL/GenBank/DDBJ whole genome shotgun (WGS) entry which is preliminary data.</text>
</comment>
<keyword evidence="2" id="KW-1185">Reference proteome</keyword>
<name>A0ACC3MTG0_9PEZI</name>
<reference evidence="1" key="1">
    <citation type="submission" date="2023-07" db="EMBL/GenBank/DDBJ databases">
        <title>Black Yeasts Isolated from many extreme environments.</title>
        <authorList>
            <person name="Coleine C."/>
            <person name="Stajich J.E."/>
            <person name="Selbmann L."/>
        </authorList>
    </citation>
    <scope>NUCLEOTIDE SEQUENCE</scope>
    <source>
        <strain evidence="1">CCFEE 5714</strain>
    </source>
</reference>
<accession>A0ACC3MTG0</accession>